<keyword evidence="2" id="KW-1185">Reference proteome</keyword>
<dbReference type="RefSeq" id="WP_209510344.1">
    <property type="nucleotide sequence ID" value="NZ_JAGGKS010000001.1"/>
</dbReference>
<evidence type="ECO:0000313" key="1">
    <source>
        <dbReference type="EMBL" id="MBP1924594.1"/>
    </source>
</evidence>
<accession>A0ABS4GA99</accession>
<comment type="caution">
    <text evidence="1">The sequence shown here is derived from an EMBL/GenBank/DDBJ whole genome shotgun (WGS) entry which is preliminary data.</text>
</comment>
<dbReference type="Proteomes" id="UP001519342">
    <property type="component" value="Unassembled WGS sequence"/>
</dbReference>
<reference evidence="1 2" key="1">
    <citation type="submission" date="2021-03" db="EMBL/GenBank/DDBJ databases">
        <title>Genomic Encyclopedia of Type Strains, Phase IV (KMG-IV): sequencing the most valuable type-strain genomes for metagenomic binning, comparative biology and taxonomic classification.</title>
        <authorList>
            <person name="Goeker M."/>
        </authorList>
    </citation>
    <scope>NUCLEOTIDE SEQUENCE [LARGE SCALE GENOMIC DNA]</scope>
    <source>
        <strain evidence="1 2">DSM 24004</strain>
    </source>
</reference>
<organism evidence="1 2">
    <name type="scientific">Sedimentibacter acidaminivorans</name>
    <dbReference type="NCBI Taxonomy" id="913099"/>
    <lineage>
        <taxon>Bacteria</taxon>
        <taxon>Bacillati</taxon>
        <taxon>Bacillota</taxon>
        <taxon>Tissierellia</taxon>
        <taxon>Sedimentibacter</taxon>
    </lineage>
</organism>
<dbReference type="EMBL" id="JAGGKS010000001">
    <property type="protein sequence ID" value="MBP1924594.1"/>
    <property type="molecule type" value="Genomic_DNA"/>
</dbReference>
<sequence length="83" mass="9584">MSKKKNIETLVYCGPSFAGRLQQFSIYKNGIPPYIDKEMEKCPSISKLFVPISKLAITREKLRNQGSKENQLYQNILKFQKEG</sequence>
<protein>
    <submittedName>
        <fullName evidence="1">Uncharacterized protein</fullName>
    </submittedName>
</protein>
<gene>
    <name evidence="1" type="ORF">J2Z76_000447</name>
</gene>
<name>A0ABS4GA99_9FIRM</name>
<proteinExistence type="predicted"/>
<evidence type="ECO:0000313" key="2">
    <source>
        <dbReference type="Proteomes" id="UP001519342"/>
    </source>
</evidence>